<evidence type="ECO:0000256" key="2">
    <source>
        <dbReference type="SAM" id="MobiDB-lite"/>
    </source>
</evidence>
<feature type="compositionally biased region" description="Basic and acidic residues" evidence="2">
    <location>
        <begin position="9"/>
        <end position="18"/>
    </location>
</feature>
<evidence type="ECO:0000313" key="4">
    <source>
        <dbReference type="Proteomes" id="UP000799539"/>
    </source>
</evidence>
<feature type="region of interest" description="Disordered" evidence="2">
    <location>
        <begin position="1"/>
        <end position="63"/>
    </location>
</feature>
<keyword evidence="1" id="KW-0175">Coiled coil</keyword>
<keyword evidence="4" id="KW-1185">Reference proteome</keyword>
<protein>
    <submittedName>
        <fullName evidence="3">Uncharacterized protein</fullName>
    </submittedName>
</protein>
<name>A0A6A6FEP4_9PEZI</name>
<gene>
    <name evidence="3" type="ORF">CERZMDRAFT_97792</name>
</gene>
<evidence type="ECO:0000256" key="1">
    <source>
        <dbReference type="SAM" id="Coils"/>
    </source>
</evidence>
<dbReference type="Proteomes" id="UP000799539">
    <property type="component" value="Unassembled WGS sequence"/>
</dbReference>
<organism evidence="3 4">
    <name type="scientific">Cercospora zeae-maydis SCOH1-5</name>
    <dbReference type="NCBI Taxonomy" id="717836"/>
    <lineage>
        <taxon>Eukaryota</taxon>
        <taxon>Fungi</taxon>
        <taxon>Dikarya</taxon>
        <taxon>Ascomycota</taxon>
        <taxon>Pezizomycotina</taxon>
        <taxon>Dothideomycetes</taxon>
        <taxon>Dothideomycetidae</taxon>
        <taxon>Mycosphaerellales</taxon>
        <taxon>Mycosphaerellaceae</taxon>
        <taxon>Cercospora</taxon>
    </lineage>
</organism>
<evidence type="ECO:0000313" key="3">
    <source>
        <dbReference type="EMBL" id="KAF2211865.1"/>
    </source>
</evidence>
<feature type="compositionally biased region" description="Gly residues" evidence="2">
    <location>
        <begin position="197"/>
        <end position="207"/>
    </location>
</feature>
<feature type="compositionally biased region" description="Basic and acidic residues" evidence="2">
    <location>
        <begin position="288"/>
        <end position="297"/>
    </location>
</feature>
<feature type="region of interest" description="Disordered" evidence="2">
    <location>
        <begin position="288"/>
        <end position="339"/>
    </location>
</feature>
<feature type="compositionally biased region" description="Basic and acidic residues" evidence="2">
    <location>
        <begin position="159"/>
        <end position="184"/>
    </location>
</feature>
<dbReference type="EMBL" id="ML992674">
    <property type="protein sequence ID" value="KAF2211865.1"/>
    <property type="molecule type" value="Genomic_DNA"/>
</dbReference>
<feature type="region of interest" description="Disordered" evidence="2">
    <location>
        <begin position="159"/>
        <end position="237"/>
    </location>
</feature>
<proteinExistence type="predicted"/>
<dbReference type="OrthoDB" id="3641511at2759"/>
<dbReference type="AlphaFoldDB" id="A0A6A6FEP4"/>
<sequence>MFPTHHTFPTKEAHETLHRPPNIRQSTSKSPVSKKAMDRASPPATEHNAFATTQPAAETPSPQHHLREAFDGLNQHDRALTKISERITILEEKVDRLDTKMTNFTLKIEVMANETDQLRCSLGHIFLTNGGAGSRSGQTTSKVIGRDVGKFTILEEREDNADGCKGRSENEKKKKKNKEKEGQPEVHGLGGPQSVQLGGGGGGGGGGGRKRANSGHESAPQVKPAFVVNGSSGSSKGGDGAQEFFAVFDEDEKALNEYLGFGECADVRPQHGYRGVTSSMVAVLGDGKKKMAGRDDDGIMEGPHGVGRQRSCSGREGVMDRMEQVDEEAGNSSEEMKRM</sequence>
<reference evidence="3" key="1">
    <citation type="journal article" date="2020" name="Stud. Mycol.">
        <title>101 Dothideomycetes genomes: a test case for predicting lifestyles and emergence of pathogens.</title>
        <authorList>
            <person name="Haridas S."/>
            <person name="Albert R."/>
            <person name="Binder M."/>
            <person name="Bloem J."/>
            <person name="Labutti K."/>
            <person name="Salamov A."/>
            <person name="Andreopoulos B."/>
            <person name="Baker S."/>
            <person name="Barry K."/>
            <person name="Bills G."/>
            <person name="Bluhm B."/>
            <person name="Cannon C."/>
            <person name="Castanera R."/>
            <person name="Culley D."/>
            <person name="Daum C."/>
            <person name="Ezra D."/>
            <person name="Gonzalez J."/>
            <person name="Henrissat B."/>
            <person name="Kuo A."/>
            <person name="Liang C."/>
            <person name="Lipzen A."/>
            <person name="Lutzoni F."/>
            <person name="Magnuson J."/>
            <person name="Mondo S."/>
            <person name="Nolan M."/>
            <person name="Ohm R."/>
            <person name="Pangilinan J."/>
            <person name="Park H.-J."/>
            <person name="Ramirez L."/>
            <person name="Alfaro M."/>
            <person name="Sun H."/>
            <person name="Tritt A."/>
            <person name="Yoshinaga Y."/>
            <person name="Zwiers L.-H."/>
            <person name="Turgeon B."/>
            <person name="Goodwin S."/>
            <person name="Spatafora J."/>
            <person name="Crous P."/>
            <person name="Grigoriev I."/>
        </authorList>
    </citation>
    <scope>NUCLEOTIDE SEQUENCE</scope>
    <source>
        <strain evidence="3">SCOH1-5</strain>
    </source>
</reference>
<feature type="coiled-coil region" evidence="1">
    <location>
        <begin position="73"/>
        <end position="100"/>
    </location>
</feature>
<accession>A0A6A6FEP4</accession>
<feature type="compositionally biased region" description="Polar residues" evidence="2">
    <location>
        <begin position="50"/>
        <end position="62"/>
    </location>
</feature>